<dbReference type="PROSITE" id="PS51352">
    <property type="entry name" value="THIOREDOXIN_2"/>
    <property type="match status" value="1"/>
</dbReference>
<comment type="similarity">
    <text evidence="1">Belongs to the peroxiredoxin family. AhpC/Prx1 subfamily.</text>
</comment>
<keyword evidence="13" id="KW-1185">Reference proteome</keyword>
<keyword evidence="3 9" id="KW-0575">Peroxidase</keyword>
<dbReference type="GO" id="GO:0008379">
    <property type="term" value="F:thioredoxin peroxidase activity"/>
    <property type="evidence" value="ECO:0007669"/>
    <property type="project" value="TreeGrafter"/>
</dbReference>
<name>A0A1V9WZX1_9ACAR</name>
<comment type="function">
    <text evidence="9">Thiol-specific peroxidase that catalyzes the reduction of hydrogen peroxide and organic hydroperoxides to water and alcohols, respectively.</text>
</comment>
<evidence type="ECO:0000256" key="9">
    <source>
        <dbReference type="PIRNR" id="PIRNR000239"/>
    </source>
</evidence>
<evidence type="ECO:0000256" key="6">
    <source>
        <dbReference type="ARBA" id="ARBA00023157"/>
    </source>
</evidence>
<evidence type="ECO:0000256" key="8">
    <source>
        <dbReference type="ARBA" id="ARBA00049091"/>
    </source>
</evidence>
<dbReference type="EMBL" id="MNPL01031517">
    <property type="protein sequence ID" value="OQR66652.1"/>
    <property type="molecule type" value="Genomic_DNA"/>
</dbReference>
<dbReference type="PANTHER" id="PTHR10681">
    <property type="entry name" value="THIOREDOXIN PEROXIDASE"/>
    <property type="match status" value="1"/>
</dbReference>
<dbReference type="PIRSF" id="PIRSF000239">
    <property type="entry name" value="AHPC"/>
    <property type="match status" value="1"/>
</dbReference>
<dbReference type="GO" id="GO:0019430">
    <property type="term" value="P:removal of superoxide radicals"/>
    <property type="evidence" value="ECO:0007669"/>
    <property type="project" value="TreeGrafter"/>
</dbReference>
<evidence type="ECO:0000256" key="10">
    <source>
        <dbReference type="PIRSR" id="PIRSR000239-1"/>
    </source>
</evidence>
<keyword evidence="7 9" id="KW-0676">Redox-active center</keyword>
<dbReference type="InterPro" id="IPR000866">
    <property type="entry name" value="AhpC/TSA"/>
</dbReference>
<evidence type="ECO:0000256" key="2">
    <source>
        <dbReference type="ARBA" id="ARBA00013017"/>
    </source>
</evidence>
<dbReference type="Proteomes" id="UP000192247">
    <property type="component" value="Unassembled WGS sequence"/>
</dbReference>
<dbReference type="InterPro" id="IPR050217">
    <property type="entry name" value="Peroxiredoxin"/>
</dbReference>
<organism evidence="12 13">
    <name type="scientific">Tropilaelaps mercedesae</name>
    <dbReference type="NCBI Taxonomy" id="418985"/>
    <lineage>
        <taxon>Eukaryota</taxon>
        <taxon>Metazoa</taxon>
        <taxon>Ecdysozoa</taxon>
        <taxon>Arthropoda</taxon>
        <taxon>Chelicerata</taxon>
        <taxon>Arachnida</taxon>
        <taxon>Acari</taxon>
        <taxon>Parasitiformes</taxon>
        <taxon>Mesostigmata</taxon>
        <taxon>Gamasina</taxon>
        <taxon>Dermanyssoidea</taxon>
        <taxon>Laelapidae</taxon>
        <taxon>Tropilaelaps</taxon>
    </lineage>
</organism>
<dbReference type="SUPFAM" id="SSF52833">
    <property type="entry name" value="Thioredoxin-like"/>
    <property type="match status" value="1"/>
</dbReference>
<sequence length="197" mass="22226">MGEEHSAEEYSGELTLQQEDLDADPSRYSAPRITFPAPQFKAKAVVDGEFKTIRLSDYEGKYVVLFFYPQDFTFVCPTEILAFSEAAKKFREIECEVIACSCDSHFCHLAFTNTPKKEGGLGSIDIPLVSDATKNIARKYGVLKEDEGVAFRGLFIIDRKQRLRQKTINDIPVGRSVEETLRLVQAFQFTDIHGEGK</sequence>
<dbReference type="PANTHER" id="PTHR10681:SF163">
    <property type="entry name" value="AT16346P-RELATED"/>
    <property type="match status" value="1"/>
</dbReference>
<evidence type="ECO:0000313" key="12">
    <source>
        <dbReference type="EMBL" id="OQR66652.1"/>
    </source>
</evidence>
<dbReference type="EC" id="1.11.1.24" evidence="2"/>
<dbReference type="GO" id="GO:0005829">
    <property type="term" value="C:cytosol"/>
    <property type="evidence" value="ECO:0007669"/>
    <property type="project" value="TreeGrafter"/>
</dbReference>
<dbReference type="OrthoDB" id="185659at2759"/>
<evidence type="ECO:0000313" key="13">
    <source>
        <dbReference type="Proteomes" id="UP000192247"/>
    </source>
</evidence>
<feature type="active site" description="Cysteine sulfenic acid (-SOH) intermediate; for peroxidase activity" evidence="10">
    <location>
        <position position="76"/>
    </location>
</feature>
<protein>
    <recommendedName>
        <fullName evidence="2">thioredoxin-dependent peroxiredoxin</fullName>
        <ecNumber evidence="2">1.11.1.24</ecNumber>
    </recommendedName>
</protein>
<dbReference type="GO" id="GO:0045454">
    <property type="term" value="P:cell redox homeostasis"/>
    <property type="evidence" value="ECO:0007669"/>
    <property type="project" value="TreeGrafter"/>
</dbReference>
<evidence type="ECO:0000256" key="7">
    <source>
        <dbReference type="ARBA" id="ARBA00023284"/>
    </source>
</evidence>
<dbReference type="STRING" id="418985.A0A1V9WZX1"/>
<keyword evidence="6" id="KW-1015">Disulfide bond</keyword>
<evidence type="ECO:0000256" key="3">
    <source>
        <dbReference type="ARBA" id="ARBA00022559"/>
    </source>
</evidence>
<dbReference type="CDD" id="cd03015">
    <property type="entry name" value="PRX_Typ2cys"/>
    <property type="match status" value="1"/>
</dbReference>
<accession>A0A1V9WZX1</accession>
<dbReference type="Pfam" id="PF00578">
    <property type="entry name" value="AhpC-TSA"/>
    <property type="match status" value="1"/>
</dbReference>
<comment type="catalytic activity">
    <reaction evidence="8">
        <text>a hydroperoxide + [thioredoxin]-dithiol = an alcohol + [thioredoxin]-disulfide + H2O</text>
        <dbReference type="Rhea" id="RHEA:62620"/>
        <dbReference type="Rhea" id="RHEA-COMP:10698"/>
        <dbReference type="Rhea" id="RHEA-COMP:10700"/>
        <dbReference type="ChEBI" id="CHEBI:15377"/>
        <dbReference type="ChEBI" id="CHEBI:29950"/>
        <dbReference type="ChEBI" id="CHEBI:30879"/>
        <dbReference type="ChEBI" id="CHEBI:35924"/>
        <dbReference type="ChEBI" id="CHEBI:50058"/>
        <dbReference type="EC" id="1.11.1.24"/>
    </reaction>
</comment>
<dbReference type="FunFam" id="3.40.30.10:FF:000003">
    <property type="entry name" value="Peroxiredoxin 1"/>
    <property type="match status" value="1"/>
</dbReference>
<dbReference type="InterPro" id="IPR013766">
    <property type="entry name" value="Thioredoxin_domain"/>
</dbReference>
<gene>
    <name evidence="12" type="ORF">BIW11_14007</name>
</gene>
<dbReference type="Gene3D" id="3.40.30.10">
    <property type="entry name" value="Glutaredoxin"/>
    <property type="match status" value="1"/>
</dbReference>
<dbReference type="InterPro" id="IPR024706">
    <property type="entry name" value="Peroxiredoxin_AhpC-typ"/>
</dbReference>
<keyword evidence="5 9" id="KW-0560">Oxidoreductase</keyword>
<proteinExistence type="inferred from homology"/>
<evidence type="ECO:0000259" key="11">
    <source>
        <dbReference type="PROSITE" id="PS51352"/>
    </source>
</evidence>
<evidence type="ECO:0000256" key="4">
    <source>
        <dbReference type="ARBA" id="ARBA00022862"/>
    </source>
</evidence>
<evidence type="ECO:0000256" key="5">
    <source>
        <dbReference type="ARBA" id="ARBA00023002"/>
    </source>
</evidence>
<dbReference type="GO" id="GO:0042744">
    <property type="term" value="P:hydrogen peroxide catabolic process"/>
    <property type="evidence" value="ECO:0007669"/>
    <property type="project" value="TreeGrafter"/>
</dbReference>
<dbReference type="InterPro" id="IPR036249">
    <property type="entry name" value="Thioredoxin-like_sf"/>
</dbReference>
<dbReference type="AlphaFoldDB" id="A0A1V9WZX1"/>
<keyword evidence="4 9" id="KW-0049">Antioxidant</keyword>
<reference evidence="12 13" key="1">
    <citation type="journal article" date="2017" name="Gigascience">
        <title>Draft genome of the honey bee ectoparasitic mite, Tropilaelaps mercedesae, is shaped by the parasitic life history.</title>
        <authorList>
            <person name="Dong X."/>
            <person name="Armstrong S.D."/>
            <person name="Xia D."/>
            <person name="Makepeace B.L."/>
            <person name="Darby A.C."/>
            <person name="Kadowaki T."/>
        </authorList>
    </citation>
    <scope>NUCLEOTIDE SEQUENCE [LARGE SCALE GENOMIC DNA]</scope>
    <source>
        <strain evidence="12">Wuxi-XJTLU</strain>
    </source>
</reference>
<dbReference type="InParanoid" id="A0A1V9WZX1"/>
<comment type="caution">
    <text evidence="12">The sequence shown here is derived from an EMBL/GenBank/DDBJ whole genome shotgun (WGS) entry which is preliminary data.</text>
</comment>
<evidence type="ECO:0000256" key="1">
    <source>
        <dbReference type="ARBA" id="ARBA00009796"/>
    </source>
</evidence>
<feature type="domain" description="Thioredoxin" evidence="11">
    <location>
        <begin position="31"/>
        <end position="189"/>
    </location>
</feature>